<evidence type="ECO:0000256" key="1">
    <source>
        <dbReference type="ARBA" id="ARBA00004328"/>
    </source>
</evidence>
<dbReference type="Pfam" id="PF05065">
    <property type="entry name" value="Phage_capsid"/>
    <property type="match status" value="1"/>
</dbReference>
<dbReference type="NCBIfam" id="TIGR01554">
    <property type="entry name" value="major_cap_HK97"/>
    <property type="match status" value="1"/>
</dbReference>
<protein>
    <submittedName>
        <fullName evidence="5">Major capsid protein</fullName>
    </submittedName>
</protein>
<accession>A0A8S5MW68</accession>
<dbReference type="GO" id="GO:0044423">
    <property type="term" value="C:virion component"/>
    <property type="evidence" value="ECO:0007669"/>
    <property type="project" value="UniProtKB-KW"/>
</dbReference>
<evidence type="ECO:0000256" key="2">
    <source>
        <dbReference type="ARBA" id="ARBA00022844"/>
    </source>
</evidence>
<evidence type="ECO:0000313" key="5">
    <source>
        <dbReference type="EMBL" id="DAD86598.1"/>
    </source>
</evidence>
<dbReference type="InterPro" id="IPR054612">
    <property type="entry name" value="Phage_capsid-like_C"/>
</dbReference>
<feature type="coiled-coil region" evidence="3">
    <location>
        <begin position="3"/>
        <end position="46"/>
    </location>
</feature>
<name>A0A8S5MW68_9CAUD</name>
<comment type="subcellular location">
    <subcellularLocation>
        <location evidence="1">Virion</location>
    </subcellularLocation>
</comment>
<evidence type="ECO:0000256" key="3">
    <source>
        <dbReference type="SAM" id="Coils"/>
    </source>
</evidence>
<dbReference type="InterPro" id="IPR024455">
    <property type="entry name" value="Phage_capsid"/>
</dbReference>
<feature type="domain" description="Phage capsid-like C-terminal" evidence="4">
    <location>
        <begin position="122"/>
        <end position="399"/>
    </location>
</feature>
<reference evidence="5" key="1">
    <citation type="journal article" date="2021" name="Proc. Natl. Acad. Sci. U.S.A.">
        <title>A Catalog of Tens of Thousands of Viruses from Human Metagenomes Reveals Hidden Associations with Chronic Diseases.</title>
        <authorList>
            <person name="Tisza M.J."/>
            <person name="Buck C.B."/>
        </authorList>
    </citation>
    <scope>NUCLEOTIDE SEQUENCE</scope>
    <source>
        <strain evidence="5">Cth2082</strain>
    </source>
</reference>
<evidence type="ECO:0000259" key="4">
    <source>
        <dbReference type="Pfam" id="PF05065"/>
    </source>
</evidence>
<keyword evidence="2" id="KW-0946">Virion</keyword>
<dbReference type="EMBL" id="BK015005">
    <property type="protein sequence ID" value="DAD86598.1"/>
    <property type="molecule type" value="Genomic_DNA"/>
</dbReference>
<dbReference type="SUPFAM" id="SSF56563">
    <property type="entry name" value="Major capsid protein gp5"/>
    <property type="match status" value="1"/>
</dbReference>
<proteinExistence type="predicted"/>
<sequence>MTKELYNTKRKQLMDEAQKLLDESKTAEAQAKMKEVEELDAKFEEEAKIQANLNALAGARAQDPAAAQQTVNLTGTAKPQDVLDQYDTDEYKRAFMNYVLTGKRIPAELTNADANTKTSDVGAAIPTTTLQKIYEKIESTGMILPRVTHTSYKGGVTVPTSSAKPTASWVAEGAGSDKQKKALGSITFAYHKLRCAISMSLEVSIVTYPMFESQFVANVAEAMVKAEEQAIISGSGSGQPKGITKETAPTGQNIDIAAATTALAYADLTKAEAALPQAYDADAVWCMSKKTFFEQIVGMVDDKKQPVARVNYGLSGKPVYSLFGREVVLVGDYLPSFAASVTADTIFAFIFNFKDYLWNENLGMTFRKYTDNATDDEVTVALALVDGKVVDKNSLVTLTKKKAG</sequence>
<keyword evidence="3" id="KW-0175">Coiled coil</keyword>
<organism evidence="5">
    <name type="scientific">Siphoviridae sp. cth2082</name>
    <dbReference type="NCBI Taxonomy" id="2826422"/>
    <lineage>
        <taxon>Viruses</taxon>
        <taxon>Duplodnaviria</taxon>
        <taxon>Heunggongvirae</taxon>
        <taxon>Uroviricota</taxon>
        <taxon>Caudoviricetes</taxon>
    </lineage>
</organism>